<dbReference type="RefSeq" id="WP_307409488.1">
    <property type="nucleotide sequence ID" value="NZ_JAUSUR010000005.1"/>
</dbReference>
<evidence type="ECO:0000313" key="1">
    <source>
        <dbReference type="EMBL" id="MDQ0362144.1"/>
    </source>
</evidence>
<gene>
    <name evidence="1" type="ORF">J2S15_002897</name>
</gene>
<sequence>MEKYENTDLLKDLNVSEKYLNYRKTVLQYTNEDMGLRLDNDEQVYIAVFDMPMKSGIVGFQTQTLALVFGLNTHLYHGSGSAVPGLEKRESVMKAMQSLLISSHQVLPYMQHVKETEFYNSDNVRVYLKTGKGIFFKELSDKENKIDSFLLGMMNYVMKAISDSGGIEGNIVS</sequence>
<organism evidence="1 2">
    <name type="scientific">Breznakia pachnodae</name>
    <dbReference type="NCBI Taxonomy" id="265178"/>
    <lineage>
        <taxon>Bacteria</taxon>
        <taxon>Bacillati</taxon>
        <taxon>Bacillota</taxon>
        <taxon>Erysipelotrichia</taxon>
        <taxon>Erysipelotrichales</taxon>
        <taxon>Erysipelotrichaceae</taxon>
        <taxon>Breznakia</taxon>
    </lineage>
</organism>
<dbReference type="Proteomes" id="UP001230220">
    <property type="component" value="Unassembled WGS sequence"/>
</dbReference>
<proteinExistence type="predicted"/>
<reference evidence="1 2" key="1">
    <citation type="submission" date="2023-07" db="EMBL/GenBank/DDBJ databases">
        <title>Genomic Encyclopedia of Type Strains, Phase IV (KMG-IV): sequencing the most valuable type-strain genomes for metagenomic binning, comparative biology and taxonomic classification.</title>
        <authorList>
            <person name="Goeker M."/>
        </authorList>
    </citation>
    <scope>NUCLEOTIDE SEQUENCE [LARGE SCALE GENOMIC DNA]</scope>
    <source>
        <strain evidence="1 2">DSM 16784</strain>
    </source>
</reference>
<dbReference type="EMBL" id="JAUSUR010000005">
    <property type="protein sequence ID" value="MDQ0362144.1"/>
    <property type="molecule type" value="Genomic_DNA"/>
</dbReference>
<evidence type="ECO:0000313" key="2">
    <source>
        <dbReference type="Proteomes" id="UP001230220"/>
    </source>
</evidence>
<accession>A0ABU0E5H3</accession>
<protein>
    <submittedName>
        <fullName evidence="1">Uncharacterized protein</fullName>
    </submittedName>
</protein>
<name>A0ABU0E5H3_9FIRM</name>
<comment type="caution">
    <text evidence="1">The sequence shown here is derived from an EMBL/GenBank/DDBJ whole genome shotgun (WGS) entry which is preliminary data.</text>
</comment>
<keyword evidence="2" id="KW-1185">Reference proteome</keyword>